<sequence length="454" mass="52528">MAIVVHLLSDLHLEFSQYQPHSSSDRADIVLAAGDVWHKDRGIRMLRAMWPDKEIVTVSGNQEHYKATICPNMELMRAAADEVGIHFLENNEKILTIRGEKIRILGCTLWTNFLLYGLEKRADCMVDAGQYLNDFRLIRNGSWNFSPKDSINLHNASVKWLESKLDEPFDGPTIVMTHHAPSYKSVVKRFQGDLLSACFASNLDHLMDGSKVDLWCHGHMHDDLDYYINGTRVMCNPRGYCRFEGGEENHSFNPALLISVEKGKVELVESAEDKAAERLVPMLSGRKRNELIWAIDHLQSALYWYPDGVVEYIDLRLITSDVRWFAEAIVQEKSWYLKTIPERIAVWALAVEDIDRLVNVIVKRSRVTKRAAKRSPRVSAKEEAIAALNRLQIRTDINDKFKYYELAELPNYLRTEYWRTRFGSTQPVVPGAVEPVYLWDYETWRERQLRKLKS</sequence>
<protein>
    <submittedName>
        <fullName evidence="2">3',5'-cyclic adenosine monophosphate phosphodiesterase CpdA</fullName>
        <ecNumber evidence="2">3.1.4.17</ecNumber>
    </submittedName>
</protein>
<dbReference type="SUPFAM" id="SSF56300">
    <property type="entry name" value="Metallo-dependent phosphatases"/>
    <property type="match status" value="1"/>
</dbReference>
<dbReference type="Pfam" id="PF00149">
    <property type="entry name" value="Metallophos"/>
    <property type="match status" value="1"/>
</dbReference>
<accession>A0A1J5RBQ9</accession>
<dbReference type="GO" id="GO:0004114">
    <property type="term" value="F:3',5'-cyclic-nucleotide phosphodiesterase activity"/>
    <property type="evidence" value="ECO:0007669"/>
    <property type="project" value="UniProtKB-EC"/>
</dbReference>
<evidence type="ECO:0000259" key="1">
    <source>
        <dbReference type="Pfam" id="PF00149"/>
    </source>
</evidence>
<dbReference type="InterPro" id="IPR029052">
    <property type="entry name" value="Metallo-depent_PP-like"/>
</dbReference>
<organism evidence="2">
    <name type="scientific">mine drainage metagenome</name>
    <dbReference type="NCBI Taxonomy" id="410659"/>
    <lineage>
        <taxon>unclassified sequences</taxon>
        <taxon>metagenomes</taxon>
        <taxon>ecological metagenomes</taxon>
    </lineage>
</organism>
<feature type="domain" description="Calcineurin-like phosphoesterase" evidence="1">
    <location>
        <begin position="21"/>
        <end position="222"/>
    </location>
</feature>
<evidence type="ECO:0000313" key="2">
    <source>
        <dbReference type="EMBL" id="OIQ89556.1"/>
    </source>
</evidence>
<dbReference type="EMBL" id="MLJW01000325">
    <property type="protein sequence ID" value="OIQ89556.1"/>
    <property type="molecule type" value="Genomic_DNA"/>
</dbReference>
<dbReference type="Gene3D" id="3.60.21.10">
    <property type="match status" value="1"/>
</dbReference>
<gene>
    <name evidence="2" type="primary">cpdA_9</name>
    <name evidence="2" type="ORF">GALL_285320</name>
</gene>
<dbReference type="EC" id="3.1.4.17" evidence="2"/>
<dbReference type="PANTHER" id="PTHR37844">
    <property type="entry name" value="SER/THR PROTEIN PHOSPHATASE SUPERFAMILY (AFU_ORTHOLOGUE AFUA_1G14840)"/>
    <property type="match status" value="1"/>
</dbReference>
<reference evidence="2" key="1">
    <citation type="submission" date="2016-10" db="EMBL/GenBank/DDBJ databases">
        <title>Sequence of Gallionella enrichment culture.</title>
        <authorList>
            <person name="Poehlein A."/>
            <person name="Muehling M."/>
            <person name="Daniel R."/>
        </authorList>
    </citation>
    <scope>NUCLEOTIDE SEQUENCE</scope>
</reference>
<comment type="caution">
    <text evidence="2">The sequence shown here is derived from an EMBL/GenBank/DDBJ whole genome shotgun (WGS) entry which is preliminary data.</text>
</comment>
<dbReference type="InterPro" id="IPR004843">
    <property type="entry name" value="Calcineurin-like_PHP"/>
</dbReference>
<name>A0A1J5RBQ9_9ZZZZ</name>
<proteinExistence type="predicted"/>
<dbReference type="AlphaFoldDB" id="A0A1J5RBQ9"/>
<dbReference type="PANTHER" id="PTHR37844:SF2">
    <property type="entry name" value="SER_THR PROTEIN PHOSPHATASE SUPERFAMILY (AFU_ORTHOLOGUE AFUA_1G14840)"/>
    <property type="match status" value="1"/>
</dbReference>
<keyword evidence="2" id="KW-0378">Hydrolase</keyword>